<dbReference type="Gene3D" id="3.30.565.10">
    <property type="entry name" value="Histidine kinase-like ATPase, C-terminal domain"/>
    <property type="match status" value="1"/>
</dbReference>
<comment type="caution">
    <text evidence="9">The sequence shown here is derived from an EMBL/GenBank/DDBJ whole genome shotgun (WGS) entry which is preliminary data.</text>
</comment>
<dbReference type="PANTHER" id="PTHR43304">
    <property type="entry name" value="PHYTOCHROME-LIKE PROTEIN CPH1"/>
    <property type="match status" value="1"/>
</dbReference>
<evidence type="ECO:0000259" key="8">
    <source>
        <dbReference type="PROSITE" id="PS50109"/>
    </source>
</evidence>
<dbReference type="AlphaFoldDB" id="K1LBX8"/>
<gene>
    <name evidence="9" type="primary">cph1_5</name>
    <name evidence="9" type="ORF">B879_03547</name>
</gene>
<dbReference type="SUPFAM" id="SSF47384">
    <property type="entry name" value="Homodimeric domain of signal transducing histidine kinase"/>
    <property type="match status" value="1"/>
</dbReference>
<name>K1LBX8_CECL9</name>
<evidence type="ECO:0000256" key="2">
    <source>
        <dbReference type="ARBA" id="ARBA00012438"/>
    </source>
</evidence>
<dbReference type="SMART" id="SM00388">
    <property type="entry name" value="HisKA"/>
    <property type="match status" value="1"/>
</dbReference>
<evidence type="ECO:0000256" key="4">
    <source>
        <dbReference type="ARBA" id="ARBA00022679"/>
    </source>
</evidence>
<dbReference type="EMBL" id="AMGM01000086">
    <property type="protein sequence ID" value="EKB47838.1"/>
    <property type="molecule type" value="Genomic_DNA"/>
</dbReference>
<dbReference type="Proteomes" id="UP000004478">
    <property type="component" value="Unassembled WGS sequence"/>
</dbReference>
<evidence type="ECO:0000256" key="6">
    <source>
        <dbReference type="SAM" id="Coils"/>
    </source>
</evidence>
<dbReference type="Pfam" id="PF00512">
    <property type="entry name" value="HisKA"/>
    <property type="match status" value="1"/>
</dbReference>
<dbReference type="InterPro" id="IPR003661">
    <property type="entry name" value="HisK_dim/P_dom"/>
</dbReference>
<proteinExistence type="predicted"/>
<evidence type="ECO:0000256" key="5">
    <source>
        <dbReference type="ARBA" id="ARBA00022777"/>
    </source>
</evidence>
<evidence type="ECO:0000256" key="1">
    <source>
        <dbReference type="ARBA" id="ARBA00000085"/>
    </source>
</evidence>
<evidence type="ECO:0000256" key="7">
    <source>
        <dbReference type="SAM" id="Phobius"/>
    </source>
</evidence>
<dbReference type="InterPro" id="IPR004358">
    <property type="entry name" value="Sig_transdc_His_kin-like_C"/>
</dbReference>
<protein>
    <recommendedName>
        <fullName evidence="2">histidine kinase</fullName>
        <ecNumber evidence="2">2.7.13.3</ecNumber>
    </recommendedName>
</protein>
<dbReference type="InterPro" id="IPR005467">
    <property type="entry name" value="His_kinase_dom"/>
</dbReference>
<comment type="catalytic activity">
    <reaction evidence="1">
        <text>ATP + protein L-histidine = ADP + protein N-phospho-L-histidine.</text>
        <dbReference type="EC" id="2.7.13.3"/>
    </reaction>
</comment>
<dbReference type="InterPro" id="IPR052162">
    <property type="entry name" value="Sensor_kinase/Photoreceptor"/>
</dbReference>
<dbReference type="Gene3D" id="1.10.287.130">
    <property type="match status" value="1"/>
</dbReference>
<dbReference type="InterPro" id="IPR003594">
    <property type="entry name" value="HATPase_dom"/>
</dbReference>
<dbReference type="InterPro" id="IPR036097">
    <property type="entry name" value="HisK_dim/P_sf"/>
</dbReference>
<dbReference type="PRINTS" id="PR00344">
    <property type="entry name" value="BCTRLSENSOR"/>
</dbReference>
<dbReference type="InterPro" id="IPR036890">
    <property type="entry name" value="HATPase_C_sf"/>
</dbReference>
<keyword evidence="10" id="KW-1185">Reference proteome</keyword>
<keyword evidence="4 9" id="KW-0808">Transferase</keyword>
<evidence type="ECO:0000313" key="10">
    <source>
        <dbReference type="Proteomes" id="UP000004478"/>
    </source>
</evidence>
<dbReference type="SMART" id="SM00387">
    <property type="entry name" value="HATPase_c"/>
    <property type="match status" value="1"/>
</dbReference>
<dbReference type="PANTHER" id="PTHR43304:SF1">
    <property type="entry name" value="PAC DOMAIN-CONTAINING PROTEIN"/>
    <property type="match status" value="1"/>
</dbReference>
<keyword evidence="3" id="KW-0597">Phosphoprotein</keyword>
<keyword evidence="7" id="KW-0472">Membrane</keyword>
<feature type="transmembrane region" description="Helical" evidence="7">
    <location>
        <begin position="42"/>
        <end position="61"/>
    </location>
</feature>
<sequence length="315" mass="36456">MKPQHKITLIYFLVGALWILLSDITIEWLFELGKIDQLTYHQSIKGLIFVGLTAVMLYFLIKHYYDQLANRLKELEKLNEELRVKSAELESSNKDLEQFAYVASHDLQEPLRMISGFLKLLEKYTHKELDEKAVQYIQFGLDGAERMKGVILNLLEYAKIGKTAYVYESIHVEKVLNDIWQVQQNNMGNKEAELVFKNLPVISTYKIPFTLTLQNLISNALKYKLPKQKIIISFTVEERDREWLFMVKDNGVGIAREDFESIFQPFLRLRNDDVVSGSGMGLAIVKKNVELMGGRVWLESEVGVGSTFYFTIKKV</sequence>
<dbReference type="PROSITE" id="PS50109">
    <property type="entry name" value="HIS_KIN"/>
    <property type="match status" value="1"/>
</dbReference>
<dbReference type="EC" id="2.7.13.3" evidence="2"/>
<organism evidence="9 10">
    <name type="scientific">Cecembia lonarensis (strain CCUG 58316 / KCTC 22772 / LW9)</name>
    <dbReference type="NCBI Taxonomy" id="1225176"/>
    <lineage>
        <taxon>Bacteria</taxon>
        <taxon>Pseudomonadati</taxon>
        <taxon>Bacteroidota</taxon>
        <taxon>Cytophagia</taxon>
        <taxon>Cytophagales</taxon>
        <taxon>Cyclobacteriaceae</taxon>
        <taxon>Cecembia</taxon>
    </lineage>
</organism>
<evidence type="ECO:0000256" key="3">
    <source>
        <dbReference type="ARBA" id="ARBA00022553"/>
    </source>
</evidence>
<keyword evidence="5" id="KW-0418">Kinase</keyword>
<feature type="coiled-coil region" evidence="6">
    <location>
        <begin position="61"/>
        <end position="99"/>
    </location>
</feature>
<evidence type="ECO:0000313" key="9">
    <source>
        <dbReference type="EMBL" id="EKB47838.1"/>
    </source>
</evidence>
<dbReference type="Pfam" id="PF02518">
    <property type="entry name" value="HATPase_c"/>
    <property type="match status" value="1"/>
</dbReference>
<feature type="transmembrane region" description="Helical" evidence="7">
    <location>
        <begin position="7"/>
        <end position="30"/>
    </location>
</feature>
<dbReference type="SUPFAM" id="SSF55874">
    <property type="entry name" value="ATPase domain of HSP90 chaperone/DNA topoisomerase II/histidine kinase"/>
    <property type="match status" value="1"/>
</dbReference>
<keyword evidence="6" id="KW-0175">Coiled coil</keyword>
<accession>K1LBX8</accession>
<reference evidence="9 10" key="1">
    <citation type="journal article" date="2012" name="J. Bacteriol.">
        <title>Draft Genome Sequence of Cecembia lonarensis Strain LW9T, Isolated from Lonar Lake, a Haloalkaline Lake in India.</title>
        <authorList>
            <person name="Shivaji S."/>
            <person name="Ara S."/>
            <person name="Singh A."/>
            <person name="Pinnaka A.K."/>
        </authorList>
    </citation>
    <scope>NUCLEOTIDE SEQUENCE [LARGE SCALE GENOMIC DNA]</scope>
    <source>
        <strain evidence="9 10">LW9</strain>
    </source>
</reference>
<feature type="domain" description="Histidine kinase" evidence="8">
    <location>
        <begin position="102"/>
        <end position="315"/>
    </location>
</feature>
<keyword evidence="7" id="KW-0812">Transmembrane</keyword>
<dbReference type="RefSeq" id="WP_009186563.1">
    <property type="nucleotide sequence ID" value="NZ_AMGM01000086.1"/>
</dbReference>
<keyword evidence="7" id="KW-1133">Transmembrane helix</keyword>
<dbReference type="CDD" id="cd00082">
    <property type="entry name" value="HisKA"/>
    <property type="match status" value="1"/>
</dbReference>
<dbReference type="GO" id="GO:0000155">
    <property type="term" value="F:phosphorelay sensor kinase activity"/>
    <property type="evidence" value="ECO:0007669"/>
    <property type="project" value="InterPro"/>
</dbReference>